<gene>
    <name evidence="1" type="ORF">FHR69_001461</name>
</gene>
<dbReference type="Proteomes" id="UP000589818">
    <property type="component" value="Unassembled WGS sequence"/>
</dbReference>
<name>A0ACC5MAJ6_9PSED</name>
<evidence type="ECO:0000313" key="1">
    <source>
        <dbReference type="EMBL" id="MBB2885595.1"/>
    </source>
</evidence>
<proteinExistence type="predicted"/>
<dbReference type="EMBL" id="JACHVR010000001">
    <property type="protein sequence ID" value="MBB2885595.1"/>
    <property type="molecule type" value="Genomic_DNA"/>
</dbReference>
<sequence length="283" mass="32971">MIRDSLGGEEYWDKWTKHSEENITKNLEQIKTPPGNPVYRPQFVWDTSRDILRLMLRRYSQGDPVPEIKQLFPKLLDTWELSNSLADGICAEHNLKTCRDWVFDLSDLNHYIWCFWLVGLALVLQIPDGQWGRLLALVGEEGKDILLDRVIVSRQPSRVVGDVLLHDKPYARLLKAIDAPKEQQAILLREFVNDWYPELNRRGKQQPWWYQYGDPEKHPLEKGSYFGRWCIEAVAAVEVFGLDDSQCLGHPHYPGDLLRPNGPSTHLHSQETKARSWLRFFGI</sequence>
<reference evidence="1" key="1">
    <citation type="submission" date="2020-08" db="EMBL/GenBank/DDBJ databases">
        <title>Plant associated metagenomes--Microbial community diversity and host control of community assembly across model and emerging plant ecological genomics systems.</title>
        <authorList>
            <person name="Dangl J."/>
        </authorList>
    </citation>
    <scope>NUCLEOTIDE SEQUENCE</scope>
    <source>
        <strain evidence="1">KD5</strain>
    </source>
</reference>
<evidence type="ECO:0000313" key="2">
    <source>
        <dbReference type="Proteomes" id="UP000589818"/>
    </source>
</evidence>
<comment type="caution">
    <text evidence="1">The sequence shown here is derived from an EMBL/GenBank/DDBJ whole genome shotgun (WGS) entry which is preliminary data.</text>
</comment>
<protein>
    <submittedName>
        <fullName evidence="1">Uncharacterized protein</fullName>
    </submittedName>
</protein>
<organism evidence="1 2">
    <name type="scientific">Pseudomonas umsongensis</name>
    <dbReference type="NCBI Taxonomy" id="198618"/>
    <lineage>
        <taxon>Bacteria</taxon>
        <taxon>Pseudomonadati</taxon>
        <taxon>Pseudomonadota</taxon>
        <taxon>Gammaproteobacteria</taxon>
        <taxon>Pseudomonadales</taxon>
        <taxon>Pseudomonadaceae</taxon>
        <taxon>Pseudomonas</taxon>
    </lineage>
</organism>
<keyword evidence="2" id="KW-1185">Reference proteome</keyword>
<accession>A0ACC5MAJ6</accession>